<dbReference type="Gene3D" id="1.25.70.10">
    <property type="entry name" value="Transcription termination factor 3, mitochondrial"/>
    <property type="match status" value="1"/>
</dbReference>
<evidence type="ECO:0000256" key="3">
    <source>
        <dbReference type="ARBA" id="ARBA00022946"/>
    </source>
</evidence>
<sequence>MDKKVATFRSFGWSDSEIVTTFHTQPCYFTLSEANIRNKLDYYMNKLAWEPAHMSTRPLLTYSLEKIESDSED</sequence>
<evidence type="ECO:0000313" key="4">
    <source>
        <dbReference type="EMBL" id="RAL47001.1"/>
    </source>
</evidence>
<evidence type="ECO:0000256" key="2">
    <source>
        <dbReference type="ARBA" id="ARBA00022472"/>
    </source>
</evidence>
<keyword evidence="2" id="KW-0806">Transcription termination</keyword>
<dbReference type="EMBL" id="NQVE01000119">
    <property type="protein sequence ID" value="RAL47001.1"/>
    <property type="molecule type" value="Genomic_DNA"/>
</dbReference>
<dbReference type="GO" id="GO:0003676">
    <property type="term" value="F:nucleic acid binding"/>
    <property type="evidence" value="ECO:0007669"/>
    <property type="project" value="InterPro"/>
</dbReference>
<keyword evidence="5" id="KW-1185">Reference proteome</keyword>
<proteinExistence type="inferred from homology"/>
<dbReference type="InterPro" id="IPR038538">
    <property type="entry name" value="MTERF_sf"/>
</dbReference>
<keyword evidence="2" id="KW-0805">Transcription regulation</keyword>
<dbReference type="GO" id="GO:0006353">
    <property type="term" value="P:DNA-templated transcription termination"/>
    <property type="evidence" value="ECO:0007669"/>
    <property type="project" value="UniProtKB-KW"/>
</dbReference>
<name>A0A328DRZ4_9ASTE</name>
<reference evidence="4 5" key="1">
    <citation type="submission" date="2018-06" db="EMBL/GenBank/DDBJ databases">
        <title>The Genome of Cuscuta australis (Dodder) Provides Insight into the Evolution of Plant Parasitism.</title>
        <authorList>
            <person name="Liu H."/>
        </authorList>
    </citation>
    <scope>NUCLEOTIDE SEQUENCE [LARGE SCALE GENOMIC DNA]</scope>
    <source>
        <strain evidence="5">cv. Yunnan</strain>
        <tissue evidence="4">Vines</tissue>
    </source>
</reference>
<dbReference type="InterPro" id="IPR003690">
    <property type="entry name" value="MTERF"/>
</dbReference>
<accession>A0A328DRZ4</accession>
<comment type="similarity">
    <text evidence="1">Belongs to the mTERF family.</text>
</comment>
<keyword evidence="2" id="KW-0804">Transcription</keyword>
<protein>
    <submittedName>
        <fullName evidence="4">Uncharacterized protein</fullName>
    </submittedName>
</protein>
<comment type="caution">
    <text evidence="4">The sequence shown here is derived from an EMBL/GenBank/DDBJ whole genome shotgun (WGS) entry which is preliminary data.</text>
</comment>
<evidence type="ECO:0000256" key="1">
    <source>
        <dbReference type="ARBA" id="ARBA00007692"/>
    </source>
</evidence>
<evidence type="ECO:0000313" key="5">
    <source>
        <dbReference type="Proteomes" id="UP000249390"/>
    </source>
</evidence>
<gene>
    <name evidence="4" type="ORF">DM860_017042</name>
</gene>
<dbReference type="Pfam" id="PF02536">
    <property type="entry name" value="mTERF"/>
    <property type="match status" value="1"/>
</dbReference>
<dbReference type="Proteomes" id="UP000249390">
    <property type="component" value="Unassembled WGS sequence"/>
</dbReference>
<organism evidence="4 5">
    <name type="scientific">Cuscuta australis</name>
    <dbReference type="NCBI Taxonomy" id="267555"/>
    <lineage>
        <taxon>Eukaryota</taxon>
        <taxon>Viridiplantae</taxon>
        <taxon>Streptophyta</taxon>
        <taxon>Embryophyta</taxon>
        <taxon>Tracheophyta</taxon>
        <taxon>Spermatophyta</taxon>
        <taxon>Magnoliopsida</taxon>
        <taxon>eudicotyledons</taxon>
        <taxon>Gunneridae</taxon>
        <taxon>Pentapetalae</taxon>
        <taxon>asterids</taxon>
        <taxon>lamiids</taxon>
        <taxon>Solanales</taxon>
        <taxon>Convolvulaceae</taxon>
        <taxon>Cuscuteae</taxon>
        <taxon>Cuscuta</taxon>
        <taxon>Cuscuta subgen. Grammica</taxon>
        <taxon>Cuscuta sect. Cleistogrammica</taxon>
    </lineage>
</organism>
<keyword evidence="3" id="KW-0809">Transit peptide</keyword>
<dbReference type="AlphaFoldDB" id="A0A328DRZ4"/>